<dbReference type="Pfam" id="PF01425">
    <property type="entry name" value="Amidase"/>
    <property type="match status" value="1"/>
</dbReference>
<accession>A0A543KWJ4</accession>
<dbReference type="EMBL" id="VFPV01000004">
    <property type="protein sequence ID" value="TQM99448.1"/>
    <property type="molecule type" value="Genomic_DNA"/>
</dbReference>
<comment type="caution">
    <text evidence="3">The sequence shown here is derived from an EMBL/GenBank/DDBJ whole genome shotgun (WGS) entry which is preliminary data.</text>
</comment>
<evidence type="ECO:0000313" key="3">
    <source>
        <dbReference type="EMBL" id="TQM99448.1"/>
    </source>
</evidence>
<dbReference type="PANTHER" id="PTHR11895">
    <property type="entry name" value="TRANSAMIDASE"/>
    <property type="match status" value="1"/>
</dbReference>
<reference evidence="3 4" key="1">
    <citation type="submission" date="2019-06" db="EMBL/GenBank/DDBJ databases">
        <title>Genomic Encyclopedia of Archaeal and Bacterial Type Strains, Phase II (KMG-II): from individual species to whole genera.</title>
        <authorList>
            <person name="Goeker M."/>
        </authorList>
    </citation>
    <scope>NUCLEOTIDE SEQUENCE [LARGE SCALE GENOMIC DNA]</scope>
    <source>
        <strain evidence="3 4">DSM 7270</strain>
    </source>
</reference>
<sequence>MAAGADVRAVERPLLWQWPATELATAYCSGRLSPVDVLRACLTRIDQVQPTLNAFVAMRDVVWAEAEASTERYRSGQPLSPLDGVPISVKDNLCMADLPTVWGSPALRAYPPAAGDEWPVARLRASGALIVGKTNVPEFTLEGYTDNPVFGPTRNPWNTALTPGGSSGGAVASVAAGCTPLALGTDGGGSIRRPASHCGLVGFKPSVGAIARGHGLPSLLLDFEVVGPMGRTVSDVRLLFEALRGPDPRDRTSLACATLAGAPATPRALRVLYVPTLADAPVDPSIARSCEAAALGLRALGHTVDIGTLDLDIAALTAQWPQVGQIGLAALFTQHPEWRSSASAKYQAMADQGAALGAPALWQLLDKVERLRRDCAALFQRFDIITIPAAAALPWSAQEAFPPVIDGHPVGPRGHAVFTGWVNAAGLPAVSVPTAPTPNGMPIGLQLIGPYGADDVVLTLAQAYEAHNPWSDRWPPL</sequence>
<evidence type="ECO:0000313" key="4">
    <source>
        <dbReference type="Proteomes" id="UP000316993"/>
    </source>
</evidence>
<dbReference type="SUPFAM" id="SSF75304">
    <property type="entry name" value="Amidase signature (AS) enzymes"/>
    <property type="match status" value="1"/>
</dbReference>
<organism evidence="3 4">
    <name type="scientific">Acidovorax temperans</name>
    <dbReference type="NCBI Taxonomy" id="80878"/>
    <lineage>
        <taxon>Bacteria</taxon>
        <taxon>Pseudomonadati</taxon>
        <taxon>Pseudomonadota</taxon>
        <taxon>Betaproteobacteria</taxon>
        <taxon>Burkholderiales</taxon>
        <taxon>Comamonadaceae</taxon>
        <taxon>Acidovorax</taxon>
    </lineage>
</organism>
<dbReference type="PANTHER" id="PTHR11895:SF7">
    <property type="entry name" value="GLUTAMYL-TRNA(GLN) AMIDOTRANSFERASE SUBUNIT A, MITOCHONDRIAL"/>
    <property type="match status" value="1"/>
</dbReference>
<dbReference type="Gene3D" id="3.90.1300.10">
    <property type="entry name" value="Amidase signature (AS) domain"/>
    <property type="match status" value="1"/>
</dbReference>
<comment type="similarity">
    <text evidence="1">Belongs to the amidase family.</text>
</comment>
<dbReference type="GO" id="GO:0016740">
    <property type="term" value="F:transferase activity"/>
    <property type="evidence" value="ECO:0007669"/>
    <property type="project" value="UniProtKB-KW"/>
</dbReference>
<name>A0A543KWJ4_9BURK</name>
<keyword evidence="3" id="KW-0808">Transferase</keyword>
<dbReference type="InterPro" id="IPR023631">
    <property type="entry name" value="Amidase_dom"/>
</dbReference>
<protein>
    <submittedName>
        <fullName evidence="3">Aspartyl-tRNA(Asn)/glutamyl-tRNA(Gln) amidotransferase subunit A</fullName>
    </submittedName>
</protein>
<dbReference type="AlphaFoldDB" id="A0A543KWJ4"/>
<dbReference type="Proteomes" id="UP000316993">
    <property type="component" value="Unassembled WGS sequence"/>
</dbReference>
<gene>
    <name evidence="3" type="ORF">BDD18_4108</name>
</gene>
<dbReference type="InterPro" id="IPR036928">
    <property type="entry name" value="AS_sf"/>
</dbReference>
<proteinExistence type="inferred from homology"/>
<dbReference type="RefSeq" id="WP_244939172.1">
    <property type="nucleotide sequence ID" value="NZ_VFPV01000004.1"/>
</dbReference>
<dbReference type="InterPro" id="IPR000120">
    <property type="entry name" value="Amidase"/>
</dbReference>
<evidence type="ECO:0000256" key="1">
    <source>
        <dbReference type="ARBA" id="ARBA00009199"/>
    </source>
</evidence>
<feature type="domain" description="Amidase" evidence="2">
    <location>
        <begin position="36"/>
        <end position="458"/>
    </location>
</feature>
<evidence type="ECO:0000259" key="2">
    <source>
        <dbReference type="Pfam" id="PF01425"/>
    </source>
</evidence>